<dbReference type="GO" id="GO:0005769">
    <property type="term" value="C:early endosome"/>
    <property type="evidence" value="ECO:0007669"/>
    <property type="project" value="TreeGrafter"/>
</dbReference>
<name>A0A8C9SSI3_SCLFO</name>
<feature type="chain" id="PRO_5034787065" description="Transmembrane protein 108" evidence="3">
    <location>
        <begin position="29"/>
        <end position="434"/>
    </location>
</feature>
<reference evidence="4 5" key="1">
    <citation type="submission" date="2019-04" db="EMBL/GenBank/DDBJ databases">
        <authorList>
            <consortium name="Wellcome Sanger Institute Data Sharing"/>
        </authorList>
    </citation>
    <scope>NUCLEOTIDE SEQUENCE [LARGE SCALE GENOMIC DNA]</scope>
</reference>
<dbReference type="GO" id="GO:1904115">
    <property type="term" value="C:axon cytoplasm"/>
    <property type="evidence" value="ECO:0007669"/>
    <property type="project" value="GOC"/>
</dbReference>
<reference evidence="4" key="2">
    <citation type="submission" date="2025-08" db="UniProtKB">
        <authorList>
            <consortium name="Ensembl"/>
        </authorList>
    </citation>
    <scope>IDENTIFICATION</scope>
</reference>
<evidence type="ECO:0000256" key="3">
    <source>
        <dbReference type="SAM" id="SignalP"/>
    </source>
</evidence>
<dbReference type="AlphaFoldDB" id="A0A8C9SSI3"/>
<keyword evidence="2" id="KW-1133">Transmembrane helix</keyword>
<dbReference type="GO" id="GO:0097106">
    <property type="term" value="P:postsynaptic density organization"/>
    <property type="evidence" value="ECO:0007669"/>
    <property type="project" value="TreeGrafter"/>
</dbReference>
<dbReference type="GO" id="GO:0010008">
    <property type="term" value="C:endosome membrane"/>
    <property type="evidence" value="ECO:0007669"/>
    <property type="project" value="TreeGrafter"/>
</dbReference>
<reference evidence="4" key="3">
    <citation type="submission" date="2025-09" db="UniProtKB">
        <authorList>
            <consortium name="Ensembl"/>
        </authorList>
    </citation>
    <scope>IDENTIFICATION</scope>
</reference>
<dbReference type="GO" id="GO:0008090">
    <property type="term" value="P:retrograde axonal transport"/>
    <property type="evidence" value="ECO:0007669"/>
    <property type="project" value="TreeGrafter"/>
</dbReference>
<feature type="compositionally biased region" description="Basic and acidic residues" evidence="1">
    <location>
        <begin position="418"/>
        <end position="434"/>
    </location>
</feature>
<dbReference type="Proteomes" id="UP000694397">
    <property type="component" value="Chromosome 7"/>
</dbReference>
<dbReference type="GeneTree" id="ENSGT00940000167546"/>
<feature type="compositionally biased region" description="Polar residues" evidence="1">
    <location>
        <begin position="271"/>
        <end position="282"/>
    </location>
</feature>
<dbReference type="Ensembl" id="ENSSFOT00015044372.1">
    <property type="protein sequence ID" value="ENSSFOP00015043507.1"/>
    <property type="gene ID" value="ENSSFOG00015019026.2"/>
</dbReference>
<dbReference type="GO" id="GO:0014069">
    <property type="term" value="C:postsynaptic density"/>
    <property type="evidence" value="ECO:0007669"/>
    <property type="project" value="TreeGrafter"/>
</dbReference>
<feature type="region of interest" description="Disordered" evidence="1">
    <location>
        <begin position="31"/>
        <end position="307"/>
    </location>
</feature>
<dbReference type="Pfam" id="PF15759">
    <property type="entry name" value="TMEM108"/>
    <property type="match status" value="1"/>
</dbReference>
<feature type="transmembrane region" description="Helical" evidence="2">
    <location>
        <begin position="321"/>
        <end position="343"/>
    </location>
</feature>
<evidence type="ECO:0000313" key="4">
    <source>
        <dbReference type="Ensembl" id="ENSSFOP00015043507.1"/>
    </source>
</evidence>
<evidence type="ECO:0000256" key="2">
    <source>
        <dbReference type="SAM" id="Phobius"/>
    </source>
</evidence>
<evidence type="ECO:0008006" key="6">
    <source>
        <dbReference type="Google" id="ProtNLM"/>
    </source>
</evidence>
<feature type="compositionally biased region" description="Low complexity" evidence="1">
    <location>
        <begin position="188"/>
        <end position="202"/>
    </location>
</feature>
<gene>
    <name evidence="4" type="primary">tmem108</name>
</gene>
<proteinExistence type="predicted"/>
<feature type="region of interest" description="Disordered" evidence="1">
    <location>
        <begin position="413"/>
        <end position="434"/>
    </location>
</feature>
<keyword evidence="2" id="KW-0472">Membrane</keyword>
<dbReference type="PANTHER" id="PTHR28673">
    <property type="entry name" value="TRANSMEMBRANE PROTEIN 108"/>
    <property type="match status" value="1"/>
</dbReference>
<feature type="compositionally biased region" description="Polar residues" evidence="1">
    <location>
        <begin position="204"/>
        <end position="230"/>
    </location>
</feature>
<keyword evidence="2" id="KW-0812">Transmembrane</keyword>
<dbReference type="PANTHER" id="PTHR28673:SF1">
    <property type="entry name" value="TRANSMEMBRANE PROTEIN 108"/>
    <property type="match status" value="1"/>
</dbReference>
<feature type="signal peptide" evidence="3">
    <location>
        <begin position="1"/>
        <end position="28"/>
    </location>
</feature>
<keyword evidence="5" id="KW-1185">Reference proteome</keyword>
<dbReference type="InterPro" id="IPR031508">
    <property type="entry name" value="TMEM108"/>
</dbReference>
<dbReference type="GO" id="GO:0097484">
    <property type="term" value="P:dendrite extension"/>
    <property type="evidence" value="ECO:0007669"/>
    <property type="project" value="TreeGrafter"/>
</dbReference>
<protein>
    <recommendedName>
        <fullName evidence="6">Transmembrane protein 108</fullName>
    </recommendedName>
</protein>
<sequence length="434" mass="44498">MKRSPRVLCCQLLSVLAILAVPARLGTCAQEPLPSPGPSDPAESPAFPMEPPAWPRKSSQGGIGERGPLVGGVQPTTAFRSLGATPPVSANALGEAPSPSARGAPTPGPRTQGEGISGYMHAGHAAVTKDAKLSPPSSPSASGGPAHTTPQLALPSAIALRDADPSPWPDEAQRPASSLSPRNLQEMPPLAFAAPSPAFAVPGNTATGNDVTTRGATDVSPSDGTDSAGSPGNGTHPPPHPGNDTDGSSSPNGTEPRSRGDEPLPWGGSGTTAPPSVATGNFFNRLVPATMPGPRGPGNPTGPDHSAAQAQTTVCLGMVDLVWVVLAISVPVSSCSVLLTVFCMRCKKRASSQENNLSYWNDTITMDYFNRHAVELPREVQPLETTQVSAHKTYGPGPRDSCPCGRTRAVAGGVNGADDSRGMPKSREGLQKFL</sequence>
<evidence type="ECO:0000313" key="5">
    <source>
        <dbReference type="Proteomes" id="UP000694397"/>
    </source>
</evidence>
<organism evidence="4 5">
    <name type="scientific">Scleropages formosus</name>
    <name type="common">Asian bonytongue</name>
    <name type="synonym">Osteoglossum formosum</name>
    <dbReference type="NCBI Taxonomy" id="113540"/>
    <lineage>
        <taxon>Eukaryota</taxon>
        <taxon>Metazoa</taxon>
        <taxon>Chordata</taxon>
        <taxon>Craniata</taxon>
        <taxon>Vertebrata</taxon>
        <taxon>Euteleostomi</taxon>
        <taxon>Actinopterygii</taxon>
        <taxon>Neopterygii</taxon>
        <taxon>Teleostei</taxon>
        <taxon>Osteoglossocephala</taxon>
        <taxon>Osteoglossomorpha</taxon>
        <taxon>Osteoglossiformes</taxon>
        <taxon>Osteoglossidae</taxon>
        <taxon>Scleropages</taxon>
    </lineage>
</organism>
<dbReference type="OrthoDB" id="9944393at2759"/>
<keyword evidence="3" id="KW-0732">Signal</keyword>
<accession>A0A8C9SSI3</accession>
<evidence type="ECO:0000256" key="1">
    <source>
        <dbReference type="SAM" id="MobiDB-lite"/>
    </source>
</evidence>